<feature type="region of interest" description="Disordered" evidence="3">
    <location>
        <begin position="1"/>
        <end position="25"/>
    </location>
</feature>
<dbReference type="NCBIfam" id="TIGR00095">
    <property type="entry name" value="16S rRNA (guanine(966)-N(2))-methyltransferase RsmD"/>
    <property type="match status" value="1"/>
</dbReference>
<dbReference type="PANTHER" id="PTHR43542">
    <property type="entry name" value="METHYLTRANSFERASE"/>
    <property type="match status" value="1"/>
</dbReference>
<keyword evidence="2 4" id="KW-0808">Transferase</keyword>
<evidence type="ECO:0000256" key="2">
    <source>
        <dbReference type="ARBA" id="ARBA00022679"/>
    </source>
</evidence>
<accession>A0ABW4TVG3</accession>
<evidence type="ECO:0000256" key="1">
    <source>
        <dbReference type="ARBA" id="ARBA00022603"/>
    </source>
</evidence>
<dbReference type="GO" id="GO:0052913">
    <property type="term" value="F:16S rRNA (guanine(966)-N(2))-methyltransferase activity"/>
    <property type="evidence" value="ECO:0007669"/>
    <property type="project" value="UniProtKB-EC"/>
</dbReference>
<evidence type="ECO:0000313" key="5">
    <source>
        <dbReference type="Proteomes" id="UP001597400"/>
    </source>
</evidence>
<comment type="caution">
    <text evidence="4">The sequence shown here is derived from an EMBL/GenBank/DDBJ whole genome shotgun (WGS) entry which is preliminary data.</text>
</comment>
<organism evidence="4 5">
    <name type="scientific">Sphingomonas arantia</name>
    <dbReference type="NCBI Taxonomy" id="1460676"/>
    <lineage>
        <taxon>Bacteria</taxon>
        <taxon>Pseudomonadati</taxon>
        <taxon>Pseudomonadota</taxon>
        <taxon>Alphaproteobacteria</taxon>
        <taxon>Sphingomonadales</taxon>
        <taxon>Sphingomonadaceae</taxon>
        <taxon>Sphingomonas</taxon>
    </lineage>
</organism>
<keyword evidence="5" id="KW-1185">Reference proteome</keyword>
<protein>
    <submittedName>
        <fullName evidence="4">16S rRNA (Guanine(966)-N(2))-methyltransferase RsmD</fullName>
        <ecNumber evidence="4">2.1.1.171</ecNumber>
    </submittedName>
</protein>
<dbReference type="Proteomes" id="UP001597400">
    <property type="component" value="Unassembled WGS sequence"/>
</dbReference>
<dbReference type="EMBL" id="JBHUGS010000002">
    <property type="protein sequence ID" value="MFD1950700.1"/>
    <property type="molecule type" value="Genomic_DNA"/>
</dbReference>
<gene>
    <name evidence="4" type="primary">rsmD</name>
    <name evidence="4" type="ORF">ACFSGX_07965</name>
</gene>
<proteinExistence type="predicted"/>
<dbReference type="PIRSF" id="PIRSF004553">
    <property type="entry name" value="CHP00095"/>
    <property type="match status" value="1"/>
</dbReference>
<dbReference type="CDD" id="cd02440">
    <property type="entry name" value="AdoMet_MTases"/>
    <property type="match status" value="1"/>
</dbReference>
<dbReference type="PANTHER" id="PTHR43542:SF1">
    <property type="entry name" value="METHYLTRANSFERASE"/>
    <property type="match status" value="1"/>
</dbReference>
<name>A0ABW4TVG3_9SPHN</name>
<dbReference type="Pfam" id="PF03602">
    <property type="entry name" value="Cons_hypoth95"/>
    <property type="match status" value="1"/>
</dbReference>
<dbReference type="RefSeq" id="WP_380928912.1">
    <property type="nucleotide sequence ID" value="NZ_JBHUGS010000002.1"/>
</dbReference>
<sequence length="207" mass="21957">MRIIAGSWRGRSIVSPKGDDTRPTSDRTREALFSMLASRFGSFEGVRVLDLFAGTGALGLEALSRGAAYATFVERERQALDVLKVNVAKLAAPGTTDIRGQGVEALGPLYGPRYDLVLIDPPYLSGGGGALLERLARLGWFAPGALVSVETGKAEVVAAKGFEQDTDRVHGKAKLTLLRWVGGDDGAVVAKVEAVEEDDVAEDEAKD</sequence>
<dbReference type="PROSITE" id="PS00092">
    <property type="entry name" value="N6_MTASE"/>
    <property type="match status" value="1"/>
</dbReference>
<dbReference type="InterPro" id="IPR004398">
    <property type="entry name" value="RNA_MeTrfase_RsmD"/>
</dbReference>
<dbReference type="SUPFAM" id="SSF53335">
    <property type="entry name" value="S-adenosyl-L-methionine-dependent methyltransferases"/>
    <property type="match status" value="1"/>
</dbReference>
<reference evidence="5" key="1">
    <citation type="journal article" date="2019" name="Int. J. Syst. Evol. Microbiol.">
        <title>The Global Catalogue of Microorganisms (GCM) 10K type strain sequencing project: providing services to taxonomists for standard genome sequencing and annotation.</title>
        <authorList>
            <consortium name="The Broad Institute Genomics Platform"/>
            <consortium name="The Broad Institute Genome Sequencing Center for Infectious Disease"/>
            <person name="Wu L."/>
            <person name="Ma J."/>
        </authorList>
    </citation>
    <scope>NUCLEOTIDE SEQUENCE [LARGE SCALE GENOMIC DNA]</scope>
    <source>
        <strain evidence="5">CGMCC 1.12702</strain>
    </source>
</reference>
<dbReference type="EC" id="2.1.1.171" evidence="4"/>
<dbReference type="InterPro" id="IPR029063">
    <property type="entry name" value="SAM-dependent_MTases_sf"/>
</dbReference>
<keyword evidence="1 4" id="KW-0489">Methyltransferase</keyword>
<evidence type="ECO:0000256" key="3">
    <source>
        <dbReference type="SAM" id="MobiDB-lite"/>
    </source>
</evidence>
<dbReference type="InterPro" id="IPR002052">
    <property type="entry name" value="DNA_methylase_N6_adenine_CS"/>
</dbReference>
<evidence type="ECO:0000313" key="4">
    <source>
        <dbReference type="EMBL" id="MFD1950700.1"/>
    </source>
</evidence>
<dbReference type="Gene3D" id="3.40.50.150">
    <property type="entry name" value="Vaccinia Virus protein VP39"/>
    <property type="match status" value="1"/>
</dbReference>